<gene>
    <name evidence="2" type="ORF">SAMN02910293_01239</name>
</gene>
<evidence type="ECO:0000313" key="3">
    <source>
        <dbReference type="Proteomes" id="UP000182508"/>
    </source>
</evidence>
<proteinExistence type="predicted"/>
<reference evidence="2 3" key="1">
    <citation type="submission" date="2016-10" db="EMBL/GenBank/DDBJ databases">
        <authorList>
            <person name="de Groot N.N."/>
        </authorList>
    </citation>
    <scope>NUCLEOTIDE SEQUENCE [LARGE SCALE GENOMIC DNA]</scope>
    <source>
        <strain evidence="2 3">A-4</strain>
    </source>
</reference>
<feature type="domain" description="HTH LytTR-type" evidence="1">
    <location>
        <begin position="4"/>
        <end position="71"/>
    </location>
</feature>
<dbReference type="InterPro" id="IPR007492">
    <property type="entry name" value="LytTR_DNA-bd_dom"/>
</dbReference>
<dbReference type="GO" id="GO:0003677">
    <property type="term" value="F:DNA binding"/>
    <property type="evidence" value="ECO:0007669"/>
    <property type="project" value="UniProtKB-KW"/>
</dbReference>
<accession>A0A1G6BWG0</accession>
<keyword evidence="3" id="KW-1185">Reference proteome</keyword>
<dbReference type="InterPro" id="IPR046947">
    <property type="entry name" value="LytR-like"/>
</dbReference>
<dbReference type="PROSITE" id="PS50930">
    <property type="entry name" value="HTH_LYTTR"/>
    <property type="match status" value="1"/>
</dbReference>
<dbReference type="Proteomes" id="UP000182508">
    <property type="component" value="Unassembled WGS sequence"/>
</dbReference>
<evidence type="ECO:0000313" key="2">
    <source>
        <dbReference type="EMBL" id="SDB24877.1"/>
    </source>
</evidence>
<keyword evidence="2" id="KW-0238">DNA-binding</keyword>
<sequence>MTTVIINKNQDIIKLNLSDIYYIRTHPEKPHYVQVITADTNYDVIDKLKNWEINFSEDLARCHRNCLVNIS</sequence>
<name>A0A1G6BWG0_9STRE</name>
<evidence type="ECO:0000259" key="1">
    <source>
        <dbReference type="PROSITE" id="PS50930"/>
    </source>
</evidence>
<dbReference type="Pfam" id="PF04397">
    <property type="entry name" value="LytTR"/>
    <property type="match status" value="1"/>
</dbReference>
<organism evidence="2 3">
    <name type="scientific">Streptococcus henryi</name>
    <dbReference type="NCBI Taxonomy" id="439219"/>
    <lineage>
        <taxon>Bacteria</taxon>
        <taxon>Bacillati</taxon>
        <taxon>Bacillota</taxon>
        <taxon>Bacilli</taxon>
        <taxon>Lactobacillales</taxon>
        <taxon>Streptococcaceae</taxon>
        <taxon>Streptococcus</taxon>
    </lineage>
</organism>
<dbReference type="RefSeq" id="WP_176752531.1">
    <property type="nucleotide sequence ID" value="NZ_FMXP01000015.1"/>
</dbReference>
<dbReference type="Gene3D" id="2.40.50.1020">
    <property type="entry name" value="LytTr DNA-binding domain"/>
    <property type="match status" value="1"/>
</dbReference>
<dbReference type="EMBL" id="FMXP01000015">
    <property type="protein sequence ID" value="SDB24877.1"/>
    <property type="molecule type" value="Genomic_DNA"/>
</dbReference>
<dbReference type="GO" id="GO:0000156">
    <property type="term" value="F:phosphorelay response regulator activity"/>
    <property type="evidence" value="ECO:0007669"/>
    <property type="project" value="InterPro"/>
</dbReference>
<dbReference type="AlphaFoldDB" id="A0A1G6BWG0"/>
<dbReference type="PANTHER" id="PTHR37299:SF1">
    <property type="entry name" value="STAGE 0 SPORULATION PROTEIN A HOMOLOG"/>
    <property type="match status" value="1"/>
</dbReference>
<protein>
    <submittedName>
        <fullName evidence="2">LytTr DNA-binding domain-containing protein</fullName>
    </submittedName>
</protein>
<dbReference type="PANTHER" id="PTHR37299">
    <property type="entry name" value="TRANSCRIPTIONAL REGULATOR-RELATED"/>
    <property type="match status" value="1"/>
</dbReference>
<dbReference type="eggNOG" id="COG3279">
    <property type="taxonomic scope" value="Bacteria"/>
</dbReference>
<dbReference type="STRING" id="439219.SAMN02910293_01239"/>